<dbReference type="Pfam" id="PF00005">
    <property type="entry name" value="ABC_tran"/>
    <property type="match status" value="1"/>
</dbReference>
<name>A0A150IVU3_9EURY</name>
<dbReference type="PROSITE" id="PS50893">
    <property type="entry name" value="ABC_TRANSPORTER_2"/>
    <property type="match status" value="1"/>
</dbReference>
<evidence type="ECO:0000256" key="4">
    <source>
        <dbReference type="ARBA" id="ARBA00050590"/>
    </source>
</evidence>
<keyword evidence="3 10" id="KW-0067">ATP-binding</keyword>
<evidence type="ECO:0000313" key="10">
    <source>
        <dbReference type="EMBL" id="KYC48998.1"/>
    </source>
</evidence>
<dbReference type="GO" id="GO:0015420">
    <property type="term" value="F:ABC-type vitamin B12 transporter activity"/>
    <property type="evidence" value="ECO:0007669"/>
    <property type="project" value="UniProtKB-EC"/>
</dbReference>
<sequence>MININNLSFNYGAFKVLEDVSFSLEKGKLCALFGPNGSGKSTLLKCLAGLNKVSNGEVFINGGNLNSYTPKELARLVAYVPQEHKPPFPFKVKEVVLMGRTPHLGGFFSPSKADLDYTDYAMNIIGIDNIAERYYTELSGGQRQLVLLARSFAQNTPIMLLDEPTSALDFKNQINIWKILKSLASKGKTVVVCTHDPNYVSWFCDTVVFIKEGNLVKFGDSKEVMDNDILKLLYGDICSIEPILDMKVIIPSLSRIT</sequence>
<dbReference type="EMBL" id="LNGD01000120">
    <property type="protein sequence ID" value="KYC48998.1"/>
    <property type="molecule type" value="Genomic_DNA"/>
</dbReference>
<dbReference type="PATRIC" id="fig|1705564.3.peg.1594"/>
<dbReference type="InterPro" id="IPR003439">
    <property type="entry name" value="ABC_transporter-like_ATP-bd"/>
</dbReference>
<reference evidence="10 11" key="1">
    <citation type="journal article" date="2016" name="ISME J.">
        <title>Chasing the elusive Euryarchaeota class WSA2: genomes reveal a uniquely fastidious methyl-reducing methanogen.</title>
        <authorList>
            <person name="Nobu M.K."/>
            <person name="Narihiro T."/>
            <person name="Kuroda K."/>
            <person name="Mei R."/>
            <person name="Liu W.T."/>
        </authorList>
    </citation>
    <scope>NUCLEOTIDE SEQUENCE [LARGE SCALE GENOMIC DNA]</scope>
    <source>
        <strain evidence="10">U1lsi0528_Bin089</strain>
    </source>
</reference>
<evidence type="ECO:0000256" key="8">
    <source>
        <dbReference type="ARBA" id="ARBA00077139"/>
    </source>
</evidence>
<dbReference type="GO" id="GO:0016887">
    <property type="term" value="F:ATP hydrolysis activity"/>
    <property type="evidence" value="ECO:0007669"/>
    <property type="project" value="InterPro"/>
</dbReference>
<evidence type="ECO:0000256" key="5">
    <source>
        <dbReference type="ARBA" id="ARBA00058960"/>
    </source>
</evidence>
<dbReference type="PANTHER" id="PTHR42734">
    <property type="entry name" value="METAL TRANSPORT SYSTEM ATP-BINDING PROTEIN TM_0124-RELATED"/>
    <property type="match status" value="1"/>
</dbReference>
<comment type="function">
    <text evidence="5">Required for corrinoid utilization. Probably part of the ABC transporter complex BtuCDF involved in cobalamin (vitamin B12) import. Probably responsible for energy coupling to the transport system.</text>
</comment>
<dbReference type="PROSITE" id="PS00211">
    <property type="entry name" value="ABC_TRANSPORTER_1"/>
    <property type="match status" value="1"/>
</dbReference>
<evidence type="ECO:0000313" key="11">
    <source>
        <dbReference type="Proteomes" id="UP000075578"/>
    </source>
</evidence>
<keyword evidence="10" id="KW-0378">Hydrolase</keyword>
<dbReference type="GO" id="GO:0005524">
    <property type="term" value="F:ATP binding"/>
    <property type="evidence" value="ECO:0007669"/>
    <property type="project" value="UniProtKB-KW"/>
</dbReference>
<evidence type="ECO:0000256" key="1">
    <source>
        <dbReference type="ARBA" id="ARBA00022448"/>
    </source>
</evidence>
<organism evidence="10 11">
    <name type="scientific">Candidatus Methanofastidiosum methylothiophilum</name>
    <dbReference type="NCBI Taxonomy" id="1705564"/>
    <lineage>
        <taxon>Archaea</taxon>
        <taxon>Methanobacteriati</taxon>
        <taxon>Methanobacteriota</taxon>
        <taxon>Stenosarchaea group</taxon>
        <taxon>Candidatus Methanofastidiosia</taxon>
        <taxon>Candidatus Methanofastidiosales</taxon>
        <taxon>Candidatus Methanofastidiosaceae</taxon>
        <taxon>Candidatus Methanofastidiosum</taxon>
    </lineage>
</organism>
<dbReference type="SMART" id="SM00382">
    <property type="entry name" value="AAA"/>
    <property type="match status" value="1"/>
</dbReference>
<keyword evidence="1" id="KW-0813">Transport</keyword>
<dbReference type="SUPFAM" id="SSF52540">
    <property type="entry name" value="P-loop containing nucleoside triphosphate hydrolases"/>
    <property type="match status" value="1"/>
</dbReference>
<protein>
    <recommendedName>
        <fullName evidence="7">Cobalamin import ATP-binding protein BtuD</fullName>
        <ecNumber evidence="6">7.6.2.8</ecNumber>
    </recommendedName>
    <alternativeName>
        <fullName evidence="8">Vitamin B12-transporting ATPase</fullName>
    </alternativeName>
</protein>
<dbReference type="InterPro" id="IPR017871">
    <property type="entry name" value="ABC_transporter-like_CS"/>
</dbReference>
<comment type="caution">
    <text evidence="10">The sequence shown here is derived from an EMBL/GenBank/DDBJ whole genome shotgun (WGS) entry which is preliminary data.</text>
</comment>
<evidence type="ECO:0000256" key="3">
    <source>
        <dbReference type="ARBA" id="ARBA00022840"/>
    </source>
</evidence>
<comment type="catalytic activity">
    <reaction evidence="4">
        <text>an R-cob(III)alamin(out) + ATP + H2O = an R-cob(III)alamin(in) + ADP + phosphate + H(+)</text>
        <dbReference type="Rhea" id="RHEA:17873"/>
        <dbReference type="ChEBI" id="CHEBI:15377"/>
        <dbReference type="ChEBI" id="CHEBI:15378"/>
        <dbReference type="ChEBI" id="CHEBI:30616"/>
        <dbReference type="ChEBI" id="CHEBI:43474"/>
        <dbReference type="ChEBI" id="CHEBI:140785"/>
        <dbReference type="ChEBI" id="CHEBI:456216"/>
        <dbReference type="EC" id="7.6.2.8"/>
    </reaction>
</comment>
<dbReference type="Proteomes" id="UP000075578">
    <property type="component" value="Unassembled WGS sequence"/>
</dbReference>
<dbReference type="CDD" id="cd03214">
    <property type="entry name" value="ABC_Iron-Siderophores_B12_Hemin"/>
    <property type="match status" value="1"/>
</dbReference>
<keyword evidence="2" id="KW-0547">Nucleotide-binding</keyword>
<gene>
    <name evidence="10" type="primary">btuD_4</name>
    <name evidence="10" type="ORF">AMQ74_01505</name>
</gene>
<proteinExistence type="predicted"/>
<dbReference type="InterPro" id="IPR050153">
    <property type="entry name" value="Metal_Ion_Import_ABC"/>
</dbReference>
<dbReference type="AlphaFoldDB" id="A0A150IVU3"/>
<evidence type="ECO:0000256" key="7">
    <source>
        <dbReference type="ARBA" id="ARBA00073649"/>
    </source>
</evidence>
<feature type="domain" description="ABC transporter" evidence="9">
    <location>
        <begin position="2"/>
        <end position="237"/>
    </location>
</feature>
<evidence type="ECO:0000256" key="6">
    <source>
        <dbReference type="ARBA" id="ARBA00066387"/>
    </source>
</evidence>
<evidence type="ECO:0000259" key="9">
    <source>
        <dbReference type="PROSITE" id="PS50893"/>
    </source>
</evidence>
<dbReference type="FunFam" id="3.40.50.300:FF:000134">
    <property type="entry name" value="Iron-enterobactin ABC transporter ATP-binding protein"/>
    <property type="match status" value="1"/>
</dbReference>
<dbReference type="EC" id="7.6.2.8" evidence="6"/>
<accession>A0A150IVU3</accession>
<dbReference type="InterPro" id="IPR027417">
    <property type="entry name" value="P-loop_NTPase"/>
</dbReference>
<dbReference type="PANTHER" id="PTHR42734:SF19">
    <property type="entry name" value="IRON COMPOUNDS ABC TRANSPORTER, ATP-BINDING PROTEIN"/>
    <property type="match status" value="1"/>
</dbReference>
<dbReference type="InterPro" id="IPR003593">
    <property type="entry name" value="AAA+_ATPase"/>
</dbReference>
<evidence type="ECO:0000256" key="2">
    <source>
        <dbReference type="ARBA" id="ARBA00022741"/>
    </source>
</evidence>
<dbReference type="Gene3D" id="3.40.50.300">
    <property type="entry name" value="P-loop containing nucleotide triphosphate hydrolases"/>
    <property type="match status" value="1"/>
</dbReference>